<dbReference type="InterPro" id="IPR052166">
    <property type="entry name" value="Diverse_Acyl-CoA_DH"/>
</dbReference>
<protein>
    <submittedName>
        <fullName evidence="1">Acyl-CoA dehydrogenase N terminal family protein</fullName>
    </submittedName>
</protein>
<dbReference type="EMBL" id="CP034662">
    <property type="protein sequence ID" value="AZQ93564.1"/>
    <property type="molecule type" value="Genomic_DNA"/>
</dbReference>
<dbReference type="EMBL" id="RYER01000021">
    <property type="protein sequence ID" value="RUO13561.1"/>
    <property type="molecule type" value="Genomic_DNA"/>
</dbReference>
<dbReference type="PANTHER" id="PTHR42803:SF1">
    <property type="entry name" value="BROAD-SPECIFICITY LINEAR ACYL-COA DEHYDROGENASE FADE5"/>
    <property type="match status" value="1"/>
</dbReference>
<evidence type="ECO:0000313" key="4">
    <source>
        <dbReference type="Proteomes" id="UP000280228"/>
    </source>
</evidence>
<name>A0A3Q9GBZ9_MORCA</name>
<reference evidence="3 4" key="1">
    <citation type="submission" date="2018-12" db="EMBL/GenBank/DDBJ databases">
        <title>Persistence of Moraxella catarrhalis in Chronic Obstructive Pulmonary Disease and Regulation of the Hag/MID Adhesin.</title>
        <authorList>
            <person name="Murphy T."/>
            <person name="Zhao X."/>
            <person name="Vyas G."/>
            <person name="Aluvathingal J."/>
            <person name="Nadendla S."/>
            <person name="Tallon L."/>
            <person name="Tettelin H."/>
        </authorList>
    </citation>
    <scope>NUCLEOTIDE SEQUENCE [LARGE SCALE GENOMIC DNA]</scope>
    <source>
        <strain evidence="2 3">173P27B1</strain>
        <strain evidence="1 4">46P58B1</strain>
    </source>
</reference>
<dbReference type="Proteomes" id="UP000268436">
    <property type="component" value="Unassembled WGS sequence"/>
</dbReference>
<evidence type="ECO:0000313" key="3">
    <source>
        <dbReference type="Proteomes" id="UP000268436"/>
    </source>
</evidence>
<dbReference type="Proteomes" id="UP000280228">
    <property type="component" value="Chromosome"/>
</dbReference>
<sequence>MTLHYTAPLDEMCFTLKEVFHAPKFWTNTDRLSHVDEQTVDMILDEMAKFATEVLLPLNQSGDEEGAKYLDEGRVATPSGFQEAFRAYADAG</sequence>
<keyword evidence="3" id="KW-1185">Reference proteome</keyword>
<proteinExistence type="predicted"/>
<organism evidence="1 4">
    <name type="scientific">Moraxella catarrhalis</name>
    <name type="common">Branhamella catarrhalis</name>
    <dbReference type="NCBI Taxonomy" id="480"/>
    <lineage>
        <taxon>Bacteria</taxon>
        <taxon>Pseudomonadati</taxon>
        <taxon>Pseudomonadota</taxon>
        <taxon>Gammaproteobacteria</taxon>
        <taxon>Moraxellales</taxon>
        <taxon>Moraxellaceae</taxon>
        <taxon>Moraxella</taxon>
    </lineage>
</organism>
<dbReference type="AlphaFoldDB" id="A0A3Q9GBZ9"/>
<evidence type="ECO:0000313" key="1">
    <source>
        <dbReference type="EMBL" id="AZQ93564.1"/>
    </source>
</evidence>
<accession>A0A3Q9GBZ9</accession>
<evidence type="ECO:0000313" key="2">
    <source>
        <dbReference type="EMBL" id="RUO13561.1"/>
    </source>
</evidence>
<dbReference type="PANTHER" id="PTHR42803">
    <property type="entry name" value="ACYL-COA DEHYDROGENASE"/>
    <property type="match status" value="1"/>
</dbReference>
<gene>
    <name evidence="1" type="ORF">EJK53_0714</name>
    <name evidence="2" type="ORF">EJK54_0327</name>
</gene>